<name>A0A939M4A9_9BRAD</name>
<dbReference type="EMBL" id="CP086136">
    <property type="protein sequence ID" value="UEM12418.1"/>
    <property type="molecule type" value="Genomic_DNA"/>
</dbReference>
<gene>
    <name evidence="1" type="ORF">J4G43_00265</name>
    <name evidence="2" type="ORF">J4G43_049895</name>
</gene>
<proteinExistence type="predicted"/>
<dbReference type="KEGG" id="bban:J4G43_049895"/>
<dbReference type="Proteomes" id="UP000664702">
    <property type="component" value="Chromosome"/>
</dbReference>
<accession>A0A939M4A9</accession>
<evidence type="ECO:0000313" key="3">
    <source>
        <dbReference type="Proteomes" id="UP000664702"/>
    </source>
</evidence>
<evidence type="ECO:0000313" key="2">
    <source>
        <dbReference type="EMBL" id="UEM12418.1"/>
    </source>
</evidence>
<dbReference type="AlphaFoldDB" id="A0A939M4A9"/>
<protein>
    <submittedName>
        <fullName evidence="1">Uncharacterized protein</fullName>
    </submittedName>
</protein>
<evidence type="ECO:0000313" key="1">
    <source>
        <dbReference type="EMBL" id="MBO1859457.1"/>
    </source>
</evidence>
<sequence length="200" mass="22872">MSSLEGLIQRKDPETLRSQFGVLRRQIHQFMETEEETRLKENPKPTEEEIYMAAFKEWLEPQVRDAIALMYRKGYASQSSGFHGTKFEVQQIDGLFTVDESTRAALNLMGVEVLRGADIGAPNNKLVTILRFRAKDPSIAKMKEQWDAIAAALPKKQLPSGIQPICDRVEIFREEYAPDHASLEATRDKYIQYLRTVTVP</sequence>
<reference evidence="2 3" key="2">
    <citation type="journal article" date="2022" name="Int. J. Syst. Evol. Microbiol.">
        <title>Strains of Bradyrhizobium barranii sp. nov. associated with legumes native to Canada are symbionts of soybeans and belong to different subspecies (subsp. barranii subsp. nov. and subsp. apii subsp. nov.) and symbiovars (sv. glycinearum and sv. septentrionale).</title>
        <authorList>
            <person name="Bromfield E.S.P."/>
            <person name="Cloutier S."/>
            <person name="Wasai-Hara S."/>
            <person name="Minamisawa K."/>
        </authorList>
    </citation>
    <scope>NUCLEOTIDE SEQUENCE [LARGE SCALE GENOMIC DNA]</scope>
    <source>
        <strain evidence="2 3">144S4</strain>
    </source>
</reference>
<organism evidence="1">
    <name type="scientific">Bradyrhizobium barranii subsp. barranii</name>
    <dbReference type="NCBI Taxonomy" id="2823807"/>
    <lineage>
        <taxon>Bacteria</taxon>
        <taxon>Pseudomonadati</taxon>
        <taxon>Pseudomonadota</taxon>
        <taxon>Alphaproteobacteria</taxon>
        <taxon>Hyphomicrobiales</taxon>
        <taxon>Nitrobacteraceae</taxon>
        <taxon>Bradyrhizobium</taxon>
        <taxon>Bradyrhizobium barranii</taxon>
    </lineage>
</organism>
<reference evidence="1" key="1">
    <citation type="submission" date="2021-03" db="EMBL/GenBank/DDBJ databases">
        <title>Whole Genome Sequence of Bradyrhizobium sp. Strain 144S4.</title>
        <authorList>
            <person name="Bromfield E.S.P."/>
            <person name="Cloutier S."/>
        </authorList>
    </citation>
    <scope>NUCLEOTIDE SEQUENCE [LARGE SCALE GENOMIC DNA]</scope>
    <source>
        <strain evidence="1">144S4</strain>
    </source>
</reference>
<dbReference type="RefSeq" id="WP_208083448.1">
    <property type="nucleotide sequence ID" value="NZ_CP086136.1"/>
</dbReference>
<dbReference type="EMBL" id="JAGEMI010000001">
    <property type="protein sequence ID" value="MBO1859457.1"/>
    <property type="molecule type" value="Genomic_DNA"/>
</dbReference>